<feature type="transmembrane region" description="Helical" evidence="1">
    <location>
        <begin position="239"/>
        <end position="267"/>
    </location>
</feature>
<dbReference type="Proteomes" id="UP000237923">
    <property type="component" value="Unassembled WGS sequence"/>
</dbReference>
<dbReference type="GeneID" id="99674023"/>
<dbReference type="InterPro" id="IPR021200">
    <property type="entry name" value="CHIM_prot"/>
</dbReference>
<gene>
    <name evidence="2" type="ORF">LES8486_00614</name>
    <name evidence="3" type="ORF">LES9216_00761</name>
</gene>
<keyword evidence="1" id="KW-0472">Membrane</keyword>
<feature type="transmembrane region" description="Helical" evidence="1">
    <location>
        <begin position="157"/>
        <end position="177"/>
    </location>
</feature>
<evidence type="ECO:0000256" key="1">
    <source>
        <dbReference type="SAM" id="Phobius"/>
    </source>
</evidence>
<protein>
    <recommendedName>
        <fullName evidence="6">Glycosyltransferase RgtA/B/C/D-like domain-containing protein</fullName>
    </recommendedName>
</protein>
<feature type="transmembrane region" description="Helical" evidence="1">
    <location>
        <begin position="7"/>
        <end position="28"/>
    </location>
</feature>
<dbReference type="RefSeq" id="WP_072613536.1">
    <property type="nucleotide sequence ID" value="NZ_AP017935.1"/>
</dbReference>
<dbReference type="EMBL" id="OKQU01000001">
    <property type="protein sequence ID" value="SPE06887.1"/>
    <property type="molecule type" value="Genomic_DNA"/>
</dbReference>
<reference evidence="3 4" key="2">
    <citation type="submission" date="2018-02" db="EMBL/GenBank/DDBJ databases">
        <authorList>
            <person name="Cohen D.B."/>
            <person name="Kent A.D."/>
        </authorList>
    </citation>
    <scope>NUCLEOTIDE SEQUENCE [LARGE SCALE GENOMIC DNA]</scope>
    <source>
        <strain evidence="3 4">CECT 9216</strain>
    </source>
</reference>
<keyword evidence="5" id="KW-1185">Reference proteome</keyword>
<accession>A0A2N9KA33</accession>
<dbReference type="Proteomes" id="UP000239237">
    <property type="component" value="Unassembled WGS sequence"/>
</dbReference>
<reference evidence="2 5" key="1">
    <citation type="submission" date="2018-02" db="EMBL/GenBank/DDBJ databases">
        <authorList>
            <person name="Rodrigo-Torres L."/>
            <person name="Arahal R. D."/>
            <person name="Lucena T."/>
        </authorList>
    </citation>
    <scope>NUCLEOTIDE SEQUENCE [LARGE SCALE GENOMIC DNA]</scope>
    <source>
        <strain evidence="2 5">CECT 8486</strain>
    </source>
</reference>
<dbReference type="EMBL" id="OKQR01000001">
    <property type="protein sequence ID" value="SPD91630.1"/>
    <property type="molecule type" value="Genomic_DNA"/>
</dbReference>
<keyword evidence="1" id="KW-1133">Transmembrane helix</keyword>
<evidence type="ECO:0000313" key="5">
    <source>
        <dbReference type="Proteomes" id="UP000239237"/>
    </source>
</evidence>
<keyword evidence="1" id="KW-0812">Transmembrane</keyword>
<dbReference type="AlphaFoldDB" id="A0A2N9KA33"/>
<organism evidence="3 4">
    <name type="scientific">Leuconostoc suionicum</name>
    <dbReference type="NCBI Taxonomy" id="1511761"/>
    <lineage>
        <taxon>Bacteria</taxon>
        <taxon>Bacillati</taxon>
        <taxon>Bacillota</taxon>
        <taxon>Bacilli</taxon>
        <taxon>Lactobacillales</taxon>
        <taxon>Lactobacillaceae</taxon>
        <taxon>Leuconostoc</taxon>
    </lineage>
</organism>
<evidence type="ECO:0000313" key="4">
    <source>
        <dbReference type="Proteomes" id="UP000237923"/>
    </source>
</evidence>
<feature type="transmembrane region" description="Helical" evidence="1">
    <location>
        <begin position="430"/>
        <end position="449"/>
    </location>
</feature>
<dbReference type="NCBIfam" id="TIGR03766">
    <property type="entry name" value="TIGR03766 family XrtG-associated glycosyltransferase"/>
    <property type="match status" value="1"/>
</dbReference>
<evidence type="ECO:0000313" key="3">
    <source>
        <dbReference type="EMBL" id="SPE06887.1"/>
    </source>
</evidence>
<feature type="transmembrane region" description="Helical" evidence="1">
    <location>
        <begin position="287"/>
        <end position="304"/>
    </location>
</feature>
<evidence type="ECO:0008006" key="6">
    <source>
        <dbReference type="Google" id="ProtNLM"/>
    </source>
</evidence>
<dbReference type="KEGG" id="lsu:A6B45_04400"/>
<feature type="transmembrane region" description="Helical" evidence="1">
    <location>
        <begin position="212"/>
        <end position="227"/>
    </location>
</feature>
<feature type="transmembrane region" description="Helical" evidence="1">
    <location>
        <begin position="186"/>
        <end position="206"/>
    </location>
</feature>
<name>A0A2N9KA33_9LACO</name>
<evidence type="ECO:0000313" key="2">
    <source>
        <dbReference type="EMBL" id="SPD91630.1"/>
    </source>
</evidence>
<feature type="transmembrane region" description="Helical" evidence="1">
    <location>
        <begin position="48"/>
        <end position="67"/>
    </location>
</feature>
<feature type="transmembrane region" description="Helical" evidence="1">
    <location>
        <begin position="455"/>
        <end position="473"/>
    </location>
</feature>
<sequence>MKEKIFSLGNATILILFYLLFGVTYISAILSDNFTIGDNLKRGTTTTLGLLVFLSIILLFISLVYFLPKVKKAVVFVFKQHKNITSIALFALLVLLQFLFVTVFHPKIGWDPSALINTLDHVDDDVNNRAYFSLNSNNLPILLFMSFLSNVFQLKTWLFFDYLTIVMVDLSIIFSVATSYMIDRRYFAVSLYIHILVFGVFPWIVIPYTDTWVLPFVSAFLFFYFSAKKVSKLWQKNILMTLFALLVCGTYFIKPSAIIPAIAIGLIEALSLFKEKRVLLPEVLKKTSTVLIVMFSFICLYTITQNKIEHQTLIHVNRERAIPAVHFMNMGISGDGGYNAQDTLKMGELATKSEKIEYSKQMYVKRLKKLGVVGYFHFIILKQINNTADGSFAWGKEGHFIQGDQIPNSHGLKGVLENYLYIYGKNVANFRFIAQFIWLIILSCIFFGWHNKSQTTQTIRLGITGAFLFLLLFEGGRSRYIIQFLPLFLLGSSLLINDSKQIIKEITDATLLKRTNYESK</sequence>
<feature type="transmembrane region" description="Helical" evidence="1">
    <location>
        <begin position="87"/>
        <end position="105"/>
    </location>
</feature>
<proteinExistence type="predicted"/>